<dbReference type="RefSeq" id="WP_045614557.1">
    <property type="nucleotide sequence ID" value="NZ_JYGT01000007.1"/>
</dbReference>
<dbReference type="OrthoDB" id="2233635at2"/>
<keyword evidence="9" id="KW-0175">Coiled coil</keyword>
<dbReference type="NCBIfam" id="TIGR02209">
    <property type="entry name" value="ftsL_broad"/>
    <property type="match status" value="1"/>
</dbReference>
<organism evidence="10 11">
    <name type="scientific">Streptococcus infantis</name>
    <dbReference type="NCBI Taxonomy" id="68892"/>
    <lineage>
        <taxon>Bacteria</taxon>
        <taxon>Bacillati</taxon>
        <taxon>Bacillota</taxon>
        <taxon>Bacilli</taxon>
        <taxon>Lactobacillales</taxon>
        <taxon>Streptococcaceae</taxon>
        <taxon>Streptococcus</taxon>
    </lineage>
</organism>
<evidence type="ECO:0000313" key="11">
    <source>
        <dbReference type="Proteomes" id="UP000033489"/>
    </source>
</evidence>
<evidence type="ECO:0000256" key="5">
    <source>
        <dbReference type="ARBA" id="ARBA00023136"/>
    </source>
</evidence>
<proteinExistence type="inferred from homology"/>
<comment type="similarity">
    <text evidence="7">Belongs to the FtsL family.</text>
</comment>
<comment type="caution">
    <text evidence="10">The sequence shown here is derived from an EMBL/GenBank/DDBJ whole genome shotgun (WGS) entry which is preliminary data.</text>
</comment>
<keyword evidence="4 7" id="KW-1133">Transmembrane helix</keyword>
<dbReference type="GO" id="GO:0032153">
    <property type="term" value="C:cell division site"/>
    <property type="evidence" value="ECO:0007669"/>
    <property type="project" value="UniProtKB-UniRule"/>
</dbReference>
<evidence type="ECO:0000256" key="6">
    <source>
        <dbReference type="ARBA" id="ARBA00023306"/>
    </source>
</evidence>
<dbReference type="EMBL" id="JYGT01000007">
    <property type="protein sequence ID" value="KJQ76380.1"/>
    <property type="molecule type" value="Genomic_DNA"/>
</dbReference>
<keyword evidence="5 7" id="KW-0472">Membrane</keyword>
<keyword evidence="2 7" id="KW-0132">Cell division</keyword>
<evidence type="ECO:0000256" key="2">
    <source>
        <dbReference type="ARBA" id="ARBA00022618"/>
    </source>
</evidence>
<feature type="coiled-coil region" evidence="9">
    <location>
        <begin position="55"/>
        <end position="82"/>
    </location>
</feature>
<dbReference type="PATRIC" id="fig|28037.216.peg.856"/>
<evidence type="ECO:0000256" key="3">
    <source>
        <dbReference type="ARBA" id="ARBA00022692"/>
    </source>
</evidence>
<dbReference type="GO" id="GO:0043093">
    <property type="term" value="P:FtsZ-dependent cytokinesis"/>
    <property type="evidence" value="ECO:0007669"/>
    <property type="project" value="UniProtKB-UniRule"/>
</dbReference>
<protein>
    <recommendedName>
        <fullName evidence="7 8">Cell division protein FtsL</fullName>
    </recommendedName>
</protein>
<keyword evidence="1 7" id="KW-1003">Cell membrane</keyword>
<keyword evidence="6 7" id="KW-0131">Cell cycle</keyword>
<evidence type="ECO:0000313" key="10">
    <source>
        <dbReference type="EMBL" id="KJQ76380.1"/>
    </source>
</evidence>
<dbReference type="GO" id="GO:0005886">
    <property type="term" value="C:plasma membrane"/>
    <property type="evidence" value="ECO:0007669"/>
    <property type="project" value="UniProtKB-SubCell"/>
</dbReference>
<reference evidence="10 11" key="1">
    <citation type="submission" date="2015-02" db="EMBL/GenBank/DDBJ databases">
        <title>Evolution of amylase-binding proteins of oral streptococcal species.</title>
        <authorList>
            <person name="Haase E.M."/>
        </authorList>
    </citation>
    <scope>NUCLEOTIDE SEQUENCE [LARGE SCALE GENOMIC DNA]</scope>
    <source>
        <strain evidence="10 11">UC921A</strain>
    </source>
</reference>
<gene>
    <name evidence="7 10" type="primary">ftsL</name>
    <name evidence="10" type="ORF">TZ94_00878</name>
</gene>
<evidence type="ECO:0000256" key="8">
    <source>
        <dbReference type="NCBIfam" id="TIGR02209"/>
    </source>
</evidence>
<evidence type="ECO:0000256" key="4">
    <source>
        <dbReference type="ARBA" id="ARBA00022989"/>
    </source>
</evidence>
<evidence type="ECO:0000256" key="9">
    <source>
        <dbReference type="SAM" id="Coils"/>
    </source>
</evidence>
<comment type="function">
    <text evidence="7">Essential cell division protein.</text>
</comment>
<dbReference type="InterPro" id="IPR011922">
    <property type="entry name" value="Cell_div_FtsL"/>
</dbReference>
<keyword evidence="3 7" id="KW-0812">Transmembrane</keyword>
<feature type="transmembrane region" description="Helical" evidence="7">
    <location>
        <begin position="25"/>
        <end position="44"/>
    </location>
</feature>
<evidence type="ECO:0000256" key="7">
    <source>
        <dbReference type="HAMAP-Rule" id="MF_00910"/>
    </source>
</evidence>
<evidence type="ECO:0000256" key="1">
    <source>
        <dbReference type="ARBA" id="ARBA00022475"/>
    </source>
</evidence>
<accession>A0A0F2E298</accession>
<comment type="subcellular location">
    <subcellularLocation>
        <location evidence="7">Cell membrane</location>
        <topology evidence="7">Single-pass type II membrane protein</topology>
    </subcellularLocation>
    <text evidence="7">Localizes to the division septum where it forms a ring structure.</text>
</comment>
<name>A0A0F2E298_9STRE</name>
<dbReference type="AlphaFoldDB" id="A0A0F2E298"/>
<dbReference type="Proteomes" id="UP000033489">
    <property type="component" value="Unassembled WGS sequence"/>
</dbReference>
<sequence length="105" mass="11929">MAENRGTTSQLLQARIKKFSRVEKAFYLSIAITALVLAISVVYMQTKLFQVQSDLTRVNAQIEEKKTELDDAKQEVNELIRSERLTGIANSQDLQLNNENIRSAE</sequence>
<dbReference type="HAMAP" id="MF_00910">
    <property type="entry name" value="FtsL"/>
    <property type="match status" value="1"/>
</dbReference>